<keyword evidence="3" id="KW-1185">Reference proteome</keyword>
<reference evidence="2 3" key="1">
    <citation type="submission" date="2019-07" db="EMBL/GenBank/DDBJ databases">
        <authorList>
            <person name="Huq M.A."/>
        </authorList>
    </citation>
    <scope>NUCLEOTIDE SEQUENCE [LARGE SCALE GENOMIC DNA]</scope>
    <source>
        <strain evidence="2 3">MAH-19</strain>
    </source>
</reference>
<gene>
    <name evidence="2" type="ORF">FO440_06745</name>
</gene>
<proteinExistence type="predicted"/>
<evidence type="ECO:0000313" key="3">
    <source>
        <dbReference type="Proteomes" id="UP000318733"/>
    </source>
</evidence>
<feature type="chain" id="PRO_5021932935" evidence="1">
    <location>
        <begin position="22"/>
        <end position="233"/>
    </location>
</feature>
<keyword evidence="1" id="KW-0732">Signal</keyword>
<dbReference type="EMBL" id="VLPK01000001">
    <property type="protein sequence ID" value="TSJ43877.1"/>
    <property type="molecule type" value="Genomic_DNA"/>
</dbReference>
<dbReference type="Proteomes" id="UP000318733">
    <property type="component" value="Unassembled WGS sequence"/>
</dbReference>
<accession>A0A556MVD9</accession>
<dbReference type="AlphaFoldDB" id="A0A556MVD9"/>
<dbReference type="Pfam" id="PF13852">
    <property type="entry name" value="DUF4197"/>
    <property type="match status" value="1"/>
</dbReference>
<protein>
    <submittedName>
        <fullName evidence="2">DUF4197 domain-containing protein</fullName>
    </submittedName>
</protein>
<sequence length="233" mass="25176">MKRSFLLLLMFLTGLSMNSYAQKIPSTLDMGNALKEALQQGTIKSADQLSAVNGFFGNAAIKILLPPEAKKAEKTLRNIGMGKVCDDAILSLNRAAEDAAAQAKPIFIEAIKKMTIQDVTNILLGKSDAATQYFKGATTPELTAKFQPVIKVSLDKVNATKYYGTLAASYNKIPFVRKISPDIANYATQKAIEGLFTEIAVQELTIRQNIGGARATPLLQKVFAFADKKAAGK</sequence>
<evidence type="ECO:0000256" key="1">
    <source>
        <dbReference type="SAM" id="SignalP"/>
    </source>
</evidence>
<dbReference type="RefSeq" id="WP_144247442.1">
    <property type="nucleotide sequence ID" value="NZ_VLPK01000001.1"/>
</dbReference>
<comment type="caution">
    <text evidence="2">The sequence shown here is derived from an EMBL/GenBank/DDBJ whole genome shotgun (WGS) entry which is preliminary data.</text>
</comment>
<organism evidence="2 3">
    <name type="scientific">Mucilaginibacter corticis</name>
    <dbReference type="NCBI Taxonomy" id="2597670"/>
    <lineage>
        <taxon>Bacteria</taxon>
        <taxon>Pseudomonadati</taxon>
        <taxon>Bacteroidota</taxon>
        <taxon>Sphingobacteriia</taxon>
        <taxon>Sphingobacteriales</taxon>
        <taxon>Sphingobacteriaceae</taxon>
        <taxon>Mucilaginibacter</taxon>
    </lineage>
</organism>
<name>A0A556MVD9_9SPHI</name>
<dbReference type="OrthoDB" id="5292580at2"/>
<dbReference type="InterPro" id="IPR025245">
    <property type="entry name" value="DUF4197"/>
</dbReference>
<feature type="signal peptide" evidence="1">
    <location>
        <begin position="1"/>
        <end position="21"/>
    </location>
</feature>
<evidence type="ECO:0000313" key="2">
    <source>
        <dbReference type="EMBL" id="TSJ43877.1"/>
    </source>
</evidence>